<proteinExistence type="predicted"/>
<evidence type="ECO:0000313" key="1">
    <source>
        <dbReference type="EMBL" id="KAK9906297.1"/>
    </source>
</evidence>
<dbReference type="AlphaFoldDB" id="A0AAW1VR06"/>
<name>A0AAW1VR06_RUBAR</name>
<gene>
    <name evidence="1" type="ORF">M0R45_002632</name>
</gene>
<accession>A0AAW1VR06</accession>
<organism evidence="1 2">
    <name type="scientific">Rubus argutus</name>
    <name type="common">Southern blackberry</name>
    <dbReference type="NCBI Taxonomy" id="59490"/>
    <lineage>
        <taxon>Eukaryota</taxon>
        <taxon>Viridiplantae</taxon>
        <taxon>Streptophyta</taxon>
        <taxon>Embryophyta</taxon>
        <taxon>Tracheophyta</taxon>
        <taxon>Spermatophyta</taxon>
        <taxon>Magnoliopsida</taxon>
        <taxon>eudicotyledons</taxon>
        <taxon>Gunneridae</taxon>
        <taxon>Pentapetalae</taxon>
        <taxon>rosids</taxon>
        <taxon>fabids</taxon>
        <taxon>Rosales</taxon>
        <taxon>Rosaceae</taxon>
        <taxon>Rosoideae</taxon>
        <taxon>Rosoideae incertae sedis</taxon>
        <taxon>Rubus</taxon>
    </lineage>
</organism>
<dbReference type="EMBL" id="JBEDUW010000065">
    <property type="protein sequence ID" value="KAK9906297.1"/>
    <property type="molecule type" value="Genomic_DNA"/>
</dbReference>
<dbReference type="Proteomes" id="UP001457282">
    <property type="component" value="Unassembled WGS sequence"/>
</dbReference>
<sequence>MDGCALGAKSNREEQRGRGCGRLEVESTALVMVVRRRQGKVADWAAVVGGRHGGGAGVKRRATWWRRLGSWNLNMWCG</sequence>
<comment type="caution">
    <text evidence="1">The sequence shown here is derived from an EMBL/GenBank/DDBJ whole genome shotgun (WGS) entry which is preliminary data.</text>
</comment>
<protein>
    <submittedName>
        <fullName evidence="1">Uncharacterized protein</fullName>
    </submittedName>
</protein>
<keyword evidence="2" id="KW-1185">Reference proteome</keyword>
<reference evidence="1 2" key="1">
    <citation type="journal article" date="2023" name="G3 (Bethesda)">
        <title>A chromosome-length genome assembly and annotation of blackberry (Rubus argutus, cv. 'Hillquist').</title>
        <authorList>
            <person name="Bruna T."/>
            <person name="Aryal R."/>
            <person name="Dudchenko O."/>
            <person name="Sargent D.J."/>
            <person name="Mead D."/>
            <person name="Buti M."/>
            <person name="Cavallini A."/>
            <person name="Hytonen T."/>
            <person name="Andres J."/>
            <person name="Pham M."/>
            <person name="Weisz D."/>
            <person name="Mascagni F."/>
            <person name="Usai G."/>
            <person name="Natali L."/>
            <person name="Bassil N."/>
            <person name="Fernandez G.E."/>
            <person name="Lomsadze A."/>
            <person name="Armour M."/>
            <person name="Olukolu B."/>
            <person name="Poorten T."/>
            <person name="Britton C."/>
            <person name="Davik J."/>
            <person name="Ashrafi H."/>
            <person name="Aiden E.L."/>
            <person name="Borodovsky M."/>
            <person name="Worthington M."/>
        </authorList>
    </citation>
    <scope>NUCLEOTIDE SEQUENCE [LARGE SCALE GENOMIC DNA]</scope>
    <source>
        <strain evidence="1">PI 553951</strain>
    </source>
</reference>
<evidence type="ECO:0000313" key="2">
    <source>
        <dbReference type="Proteomes" id="UP001457282"/>
    </source>
</evidence>